<name>A0A2P2L7V1_RHIMU</name>
<accession>A0A2P2L7V1</accession>
<dbReference type="EMBL" id="GGEC01033542">
    <property type="protein sequence ID" value="MBX14026.1"/>
    <property type="molecule type" value="Transcribed_RNA"/>
</dbReference>
<sequence>MTFGSGLATCSKFGRLGFSRDGFAREMVLFFCCQVTRYMLLHCVVIGLRVDIICTSKFNDADLKSGTHVSARALALKPYQPVKC</sequence>
<reference evidence="1" key="1">
    <citation type="submission" date="2018-02" db="EMBL/GenBank/DDBJ databases">
        <title>Rhizophora mucronata_Transcriptome.</title>
        <authorList>
            <person name="Meera S.P."/>
            <person name="Sreeshan A."/>
            <person name="Augustine A."/>
        </authorList>
    </citation>
    <scope>NUCLEOTIDE SEQUENCE</scope>
    <source>
        <tissue evidence="1">Leaf</tissue>
    </source>
</reference>
<dbReference type="AlphaFoldDB" id="A0A2P2L7V1"/>
<organism evidence="1">
    <name type="scientific">Rhizophora mucronata</name>
    <name type="common">Asiatic mangrove</name>
    <dbReference type="NCBI Taxonomy" id="61149"/>
    <lineage>
        <taxon>Eukaryota</taxon>
        <taxon>Viridiplantae</taxon>
        <taxon>Streptophyta</taxon>
        <taxon>Embryophyta</taxon>
        <taxon>Tracheophyta</taxon>
        <taxon>Spermatophyta</taxon>
        <taxon>Magnoliopsida</taxon>
        <taxon>eudicotyledons</taxon>
        <taxon>Gunneridae</taxon>
        <taxon>Pentapetalae</taxon>
        <taxon>rosids</taxon>
        <taxon>fabids</taxon>
        <taxon>Malpighiales</taxon>
        <taxon>Rhizophoraceae</taxon>
        <taxon>Rhizophora</taxon>
    </lineage>
</organism>
<protein>
    <submittedName>
        <fullName evidence="1">Uncharacterized protein</fullName>
    </submittedName>
</protein>
<evidence type="ECO:0000313" key="1">
    <source>
        <dbReference type="EMBL" id="MBX14026.1"/>
    </source>
</evidence>
<proteinExistence type="predicted"/>